<evidence type="ECO:0000256" key="1">
    <source>
        <dbReference type="ARBA" id="ARBA00010333"/>
    </source>
</evidence>
<keyword evidence="7" id="KW-1185">Reference proteome</keyword>
<dbReference type="PANTHER" id="PTHR30085:SF6">
    <property type="entry name" value="ABC TRANSPORTER GLUTAMINE-BINDING PROTEIN GLNH"/>
    <property type="match status" value="1"/>
</dbReference>
<evidence type="ECO:0000313" key="7">
    <source>
        <dbReference type="Proteomes" id="UP001596337"/>
    </source>
</evidence>
<dbReference type="SMART" id="SM00062">
    <property type="entry name" value="PBPb"/>
    <property type="match status" value="1"/>
</dbReference>
<dbReference type="InterPro" id="IPR001638">
    <property type="entry name" value="Solute-binding_3/MltF_N"/>
</dbReference>
<evidence type="ECO:0000256" key="2">
    <source>
        <dbReference type="ARBA" id="ARBA00022448"/>
    </source>
</evidence>
<dbReference type="RefSeq" id="WP_345391379.1">
    <property type="nucleotide sequence ID" value="NZ_BAABLA010000007.1"/>
</dbReference>
<feature type="region of interest" description="Disordered" evidence="4">
    <location>
        <begin position="59"/>
        <end position="81"/>
    </location>
</feature>
<evidence type="ECO:0000313" key="6">
    <source>
        <dbReference type="EMBL" id="MFC6871571.1"/>
    </source>
</evidence>
<dbReference type="Proteomes" id="UP001596337">
    <property type="component" value="Unassembled WGS sequence"/>
</dbReference>
<comment type="similarity">
    <text evidence="1">Belongs to the bacterial solute-binding protein 3 family.</text>
</comment>
<gene>
    <name evidence="6" type="ORF">ACFQGD_31070</name>
</gene>
<name>A0ABW2C892_9PSEU</name>
<reference evidence="7" key="1">
    <citation type="journal article" date="2019" name="Int. J. Syst. Evol. Microbiol.">
        <title>The Global Catalogue of Microorganisms (GCM) 10K type strain sequencing project: providing services to taxonomists for standard genome sequencing and annotation.</title>
        <authorList>
            <consortium name="The Broad Institute Genomics Platform"/>
            <consortium name="The Broad Institute Genome Sequencing Center for Infectious Disease"/>
            <person name="Wu L."/>
            <person name="Ma J."/>
        </authorList>
    </citation>
    <scope>NUCLEOTIDE SEQUENCE [LARGE SCALE GENOMIC DNA]</scope>
    <source>
        <strain evidence="7">KCTC 32255</strain>
    </source>
</reference>
<dbReference type="CDD" id="cd13690">
    <property type="entry name" value="PBP2_GluB"/>
    <property type="match status" value="1"/>
</dbReference>
<dbReference type="EMBL" id="JBHSXX010000001">
    <property type="protein sequence ID" value="MFC6871571.1"/>
    <property type="molecule type" value="Genomic_DNA"/>
</dbReference>
<evidence type="ECO:0000256" key="3">
    <source>
        <dbReference type="ARBA" id="ARBA00022729"/>
    </source>
</evidence>
<dbReference type="InterPro" id="IPR051455">
    <property type="entry name" value="Bact_solute-bind_prot3"/>
</dbReference>
<accession>A0ABW2C892</accession>
<evidence type="ECO:0000256" key="4">
    <source>
        <dbReference type="SAM" id="MobiDB-lite"/>
    </source>
</evidence>
<keyword evidence="3" id="KW-0732">Signal</keyword>
<feature type="domain" description="Solute-binding protein family 3/N-terminal" evidence="5">
    <location>
        <begin position="93"/>
        <end position="314"/>
    </location>
</feature>
<dbReference type="PANTHER" id="PTHR30085">
    <property type="entry name" value="AMINO ACID ABC TRANSPORTER PERMEASE"/>
    <property type="match status" value="1"/>
</dbReference>
<keyword evidence="2" id="KW-0813">Transport</keyword>
<dbReference type="SUPFAM" id="SSF53850">
    <property type="entry name" value="Periplasmic binding protein-like II"/>
    <property type="match status" value="1"/>
</dbReference>
<dbReference type="Gene3D" id="3.40.190.10">
    <property type="entry name" value="Periplasmic binding protein-like II"/>
    <property type="match status" value="2"/>
</dbReference>
<comment type="caution">
    <text evidence="6">The sequence shown here is derived from an EMBL/GenBank/DDBJ whole genome shotgun (WGS) entry which is preliminary data.</text>
</comment>
<dbReference type="Pfam" id="PF00497">
    <property type="entry name" value="SBP_bac_3"/>
    <property type="match status" value="1"/>
</dbReference>
<sequence>MTGHVSGRLAAVLAVGLVGVLLLAGCGSPGEPPNLAPQVTAQRPMPANAEVNPEIESIGAVSDDCGNPTASLRPKGLATPRGSTMAKIKKRGILRVGVDQNTFLFGFRNPTTGDLEGFDIALAREIAKALFGDPNRVRFKAITSQQRIDVLRNGTVDIVVRTMTINCERRELIEFSSVYFVAGQRVLVTKRSGYTGLADLAGKKVCATTGSTSLSNIAAAPSRPVPVAVDNWSDCLVLLQQGQVEAVSTDDTILAGMAQQDPTTHVVGPKFTSEPYGVGIPKENTDMVRYVNAVLRKFRENTWQAVYDRWIEPALGPGSPPKPTYK</sequence>
<organism evidence="6 7">
    <name type="scientific">Haloechinothrix salitolerans</name>
    <dbReference type="NCBI Taxonomy" id="926830"/>
    <lineage>
        <taxon>Bacteria</taxon>
        <taxon>Bacillati</taxon>
        <taxon>Actinomycetota</taxon>
        <taxon>Actinomycetes</taxon>
        <taxon>Pseudonocardiales</taxon>
        <taxon>Pseudonocardiaceae</taxon>
        <taxon>Haloechinothrix</taxon>
    </lineage>
</organism>
<proteinExistence type="inferred from homology"/>
<protein>
    <submittedName>
        <fullName evidence="6">Glutamate ABC transporter substrate-binding protein</fullName>
    </submittedName>
</protein>
<evidence type="ECO:0000259" key="5">
    <source>
        <dbReference type="SMART" id="SM00062"/>
    </source>
</evidence>